<accession>A0A918Q1K0</accession>
<dbReference type="InterPro" id="IPR013783">
    <property type="entry name" value="Ig-like_fold"/>
</dbReference>
<organism evidence="2 3">
    <name type="scientific">Streptomyces poonensis</name>
    <dbReference type="NCBI Taxonomy" id="68255"/>
    <lineage>
        <taxon>Bacteria</taxon>
        <taxon>Bacillati</taxon>
        <taxon>Actinomycetota</taxon>
        <taxon>Actinomycetes</taxon>
        <taxon>Kitasatosporales</taxon>
        <taxon>Streptomycetaceae</taxon>
        <taxon>Streptomyces</taxon>
    </lineage>
</organism>
<dbReference type="Gene3D" id="2.60.40.10">
    <property type="entry name" value="Immunoglobulins"/>
    <property type="match status" value="1"/>
</dbReference>
<dbReference type="EMBL" id="BMVW01000014">
    <property type="protein sequence ID" value="GGZ30069.1"/>
    <property type="molecule type" value="Genomic_DNA"/>
</dbReference>
<dbReference type="Proteomes" id="UP000622166">
    <property type="component" value="Unassembled WGS sequence"/>
</dbReference>
<name>A0A918Q1K0_9ACTN</name>
<dbReference type="GO" id="GO:0005975">
    <property type="term" value="P:carbohydrate metabolic process"/>
    <property type="evidence" value="ECO:0007669"/>
    <property type="project" value="UniProtKB-ARBA"/>
</dbReference>
<feature type="chain" id="PRO_5038402495" description="Secreted protein" evidence="1">
    <location>
        <begin position="29"/>
        <end position="182"/>
    </location>
</feature>
<evidence type="ECO:0008006" key="4">
    <source>
        <dbReference type="Google" id="ProtNLM"/>
    </source>
</evidence>
<keyword evidence="1" id="KW-0732">Signal</keyword>
<sequence>MRVRNSTRKGARRATVALVAACVAGAVATPLAIAAASSGTSSAASSEDQAAGRSDLLLPVPGATRISDDPYMPFQMCASPAGDPVVADGAPTFAATLESVAPPGTVEPEQPGSRRKVTFELEKADGKPVLHQQLLSPSSHSFVYSPPARTLDDGAYRWRVQVKDGPRTSGWTDWCSFTVKGA</sequence>
<gene>
    <name evidence="2" type="ORF">GCM10010365_58190</name>
</gene>
<proteinExistence type="predicted"/>
<reference evidence="2" key="1">
    <citation type="journal article" date="2014" name="Int. J. Syst. Evol. Microbiol.">
        <title>Complete genome sequence of Corynebacterium casei LMG S-19264T (=DSM 44701T), isolated from a smear-ripened cheese.</title>
        <authorList>
            <consortium name="US DOE Joint Genome Institute (JGI-PGF)"/>
            <person name="Walter F."/>
            <person name="Albersmeier A."/>
            <person name="Kalinowski J."/>
            <person name="Ruckert C."/>
        </authorList>
    </citation>
    <scope>NUCLEOTIDE SEQUENCE</scope>
    <source>
        <strain evidence="2">JCM 4815</strain>
    </source>
</reference>
<evidence type="ECO:0000256" key="1">
    <source>
        <dbReference type="SAM" id="SignalP"/>
    </source>
</evidence>
<protein>
    <recommendedName>
        <fullName evidence="4">Secreted protein</fullName>
    </recommendedName>
</protein>
<evidence type="ECO:0000313" key="3">
    <source>
        <dbReference type="Proteomes" id="UP000622166"/>
    </source>
</evidence>
<reference evidence="2" key="2">
    <citation type="submission" date="2020-09" db="EMBL/GenBank/DDBJ databases">
        <authorList>
            <person name="Sun Q."/>
            <person name="Ohkuma M."/>
        </authorList>
    </citation>
    <scope>NUCLEOTIDE SEQUENCE</scope>
    <source>
        <strain evidence="2">JCM 4815</strain>
    </source>
</reference>
<evidence type="ECO:0000313" key="2">
    <source>
        <dbReference type="EMBL" id="GGZ30069.1"/>
    </source>
</evidence>
<comment type="caution">
    <text evidence="2">The sequence shown here is derived from an EMBL/GenBank/DDBJ whole genome shotgun (WGS) entry which is preliminary data.</text>
</comment>
<keyword evidence="3" id="KW-1185">Reference proteome</keyword>
<dbReference type="AlphaFoldDB" id="A0A918Q1K0"/>
<feature type="signal peptide" evidence="1">
    <location>
        <begin position="1"/>
        <end position="28"/>
    </location>
</feature>